<feature type="domain" description="FH2" evidence="2">
    <location>
        <begin position="1"/>
        <end position="382"/>
    </location>
</feature>
<dbReference type="Gene3D" id="1.20.58.2220">
    <property type="entry name" value="Formin, FH2 domain"/>
    <property type="match status" value="1"/>
</dbReference>
<reference evidence="3" key="1">
    <citation type="journal article" date="2019" name="bioRxiv">
        <title>The Genome of the Zebra Mussel, Dreissena polymorpha: A Resource for Invasive Species Research.</title>
        <authorList>
            <person name="McCartney M.A."/>
            <person name="Auch B."/>
            <person name="Kono T."/>
            <person name="Mallez S."/>
            <person name="Zhang Y."/>
            <person name="Obille A."/>
            <person name="Becker A."/>
            <person name="Abrahante J.E."/>
            <person name="Garbe J."/>
            <person name="Badalamenti J.P."/>
            <person name="Herman A."/>
            <person name="Mangelson H."/>
            <person name="Liachko I."/>
            <person name="Sullivan S."/>
            <person name="Sone E.D."/>
            <person name="Koren S."/>
            <person name="Silverstein K.A.T."/>
            <person name="Beckman K.B."/>
            <person name="Gohl D.M."/>
        </authorList>
    </citation>
    <scope>NUCLEOTIDE SEQUENCE</scope>
    <source>
        <strain evidence="3">Duluth1</strain>
        <tissue evidence="3">Whole animal</tissue>
    </source>
</reference>
<evidence type="ECO:0000313" key="4">
    <source>
        <dbReference type="Proteomes" id="UP000828390"/>
    </source>
</evidence>
<dbReference type="Proteomes" id="UP000828390">
    <property type="component" value="Unassembled WGS sequence"/>
</dbReference>
<dbReference type="InterPro" id="IPR015425">
    <property type="entry name" value="FH2_Formin"/>
</dbReference>
<dbReference type="SUPFAM" id="SSF101447">
    <property type="entry name" value="Formin homology 2 domain (FH2 domain)"/>
    <property type="match status" value="1"/>
</dbReference>
<dbReference type="EMBL" id="JAIWYP010000002">
    <property type="protein sequence ID" value="KAH3872566.1"/>
    <property type="molecule type" value="Genomic_DNA"/>
</dbReference>
<feature type="compositionally biased region" description="Basic and acidic residues" evidence="1">
    <location>
        <begin position="364"/>
        <end position="394"/>
    </location>
</feature>
<name>A0A9D4RKW1_DREPO</name>
<evidence type="ECO:0000313" key="3">
    <source>
        <dbReference type="EMBL" id="KAH3872566.1"/>
    </source>
</evidence>
<dbReference type="InterPro" id="IPR042201">
    <property type="entry name" value="FH2_Formin_sf"/>
</dbReference>
<feature type="region of interest" description="Disordered" evidence="1">
    <location>
        <begin position="364"/>
        <end position="396"/>
    </location>
</feature>
<sequence length="427" mass="49840">MSKLPLQCIYMMERSCNLEAYKGEENVWKTVCSMDDKIPVNYDTIEQLFDDERAWMDSPAKQNIPTKVLLLDNKKSMLVNIFLKQFKEQNPEIVAMIREGNIAHERLRGLQKIMPDVETMRPILEYTGEKDQLGYAEQFYLELHALDGYRIRIDAMVLRLDFEVFLDQMKPLIAMFMKTCESLMKNDSLKVFLRYVLHTGNFINTGKYCGNAVGFRMSSLVQLMDFRANKPRVTLLHYLVNEAEKKNSDATAFVDELYPDLNFLSRFKLNDLTEEISAMNDSVTKIEEKLASSTDDVKRQFQDFIQKVSVELDKVKDGKAGIVEFSKKLAAQFCEDEASFKLEEFLRMITSFCSMVKQCQKENEQRRVHDEKAERLRKSQTDETKRKEPRKVPSQEEDGCIIDNLLAEIRKGYTLRKSPKKKIEFRC</sequence>
<organism evidence="3 4">
    <name type="scientific">Dreissena polymorpha</name>
    <name type="common">Zebra mussel</name>
    <name type="synonym">Mytilus polymorpha</name>
    <dbReference type="NCBI Taxonomy" id="45954"/>
    <lineage>
        <taxon>Eukaryota</taxon>
        <taxon>Metazoa</taxon>
        <taxon>Spiralia</taxon>
        <taxon>Lophotrochozoa</taxon>
        <taxon>Mollusca</taxon>
        <taxon>Bivalvia</taxon>
        <taxon>Autobranchia</taxon>
        <taxon>Heteroconchia</taxon>
        <taxon>Euheterodonta</taxon>
        <taxon>Imparidentia</taxon>
        <taxon>Neoheterodontei</taxon>
        <taxon>Myida</taxon>
        <taxon>Dreissenoidea</taxon>
        <taxon>Dreissenidae</taxon>
        <taxon>Dreissena</taxon>
    </lineage>
</organism>
<dbReference type="SMART" id="SM00498">
    <property type="entry name" value="FH2"/>
    <property type="match status" value="1"/>
</dbReference>
<dbReference type="PROSITE" id="PS51444">
    <property type="entry name" value="FH2"/>
    <property type="match status" value="1"/>
</dbReference>
<evidence type="ECO:0000259" key="2">
    <source>
        <dbReference type="PROSITE" id="PS51444"/>
    </source>
</evidence>
<reference evidence="3" key="2">
    <citation type="submission" date="2020-11" db="EMBL/GenBank/DDBJ databases">
        <authorList>
            <person name="McCartney M.A."/>
            <person name="Auch B."/>
            <person name="Kono T."/>
            <person name="Mallez S."/>
            <person name="Becker A."/>
            <person name="Gohl D.M."/>
            <person name="Silverstein K.A.T."/>
            <person name="Koren S."/>
            <person name="Bechman K.B."/>
            <person name="Herman A."/>
            <person name="Abrahante J.E."/>
            <person name="Garbe J."/>
        </authorList>
    </citation>
    <scope>NUCLEOTIDE SEQUENCE</scope>
    <source>
        <strain evidence="3">Duluth1</strain>
        <tissue evidence="3">Whole animal</tissue>
    </source>
</reference>
<dbReference type="AlphaFoldDB" id="A0A9D4RKW1"/>
<evidence type="ECO:0000256" key="1">
    <source>
        <dbReference type="SAM" id="MobiDB-lite"/>
    </source>
</evidence>
<accession>A0A9D4RKW1</accession>
<comment type="caution">
    <text evidence="3">The sequence shown here is derived from an EMBL/GenBank/DDBJ whole genome shotgun (WGS) entry which is preliminary data.</text>
</comment>
<proteinExistence type="predicted"/>
<protein>
    <recommendedName>
        <fullName evidence="2">FH2 domain-containing protein</fullName>
    </recommendedName>
</protein>
<keyword evidence="4" id="KW-1185">Reference proteome</keyword>
<dbReference type="PANTHER" id="PTHR46345:SF8">
    <property type="entry name" value="FORMIN 3, ISOFORM B"/>
    <property type="match status" value="1"/>
</dbReference>
<gene>
    <name evidence="3" type="ORF">DPMN_035784</name>
</gene>
<dbReference type="PANTHER" id="PTHR46345">
    <property type="entry name" value="INVERTED FORMIN-2"/>
    <property type="match status" value="1"/>
</dbReference>
<dbReference type="Pfam" id="PF02181">
    <property type="entry name" value="FH2"/>
    <property type="match status" value="1"/>
</dbReference>